<evidence type="ECO:0000313" key="2">
    <source>
        <dbReference type="EMBL" id="AMY71357.1"/>
    </source>
</evidence>
<dbReference type="InterPro" id="IPR000014">
    <property type="entry name" value="PAS"/>
</dbReference>
<dbReference type="EMBL" id="CP012661">
    <property type="protein sequence ID" value="AMY71357.1"/>
    <property type="molecule type" value="Genomic_DNA"/>
</dbReference>
<dbReference type="SMART" id="SM00267">
    <property type="entry name" value="GGDEF"/>
    <property type="match status" value="1"/>
</dbReference>
<dbReference type="CDD" id="cd00130">
    <property type="entry name" value="PAS"/>
    <property type="match status" value="1"/>
</dbReference>
<dbReference type="InterPro" id="IPR052155">
    <property type="entry name" value="Biofilm_reg_signaling"/>
</dbReference>
<organism evidence="2 3">
    <name type="scientific">Frigidibacter mobilis</name>
    <dbReference type="NCBI Taxonomy" id="1335048"/>
    <lineage>
        <taxon>Bacteria</taxon>
        <taxon>Pseudomonadati</taxon>
        <taxon>Pseudomonadota</taxon>
        <taxon>Alphaproteobacteria</taxon>
        <taxon>Rhodobacterales</taxon>
        <taxon>Paracoccaceae</taxon>
        <taxon>Frigidibacter</taxon>
    </lineage>
</organism>
<dbReference type="CDD" id="cd01949">
    <property type="entry name" value="GGDEF"/>
    <property type="match status" value="1"/>
</dbReference>
<dbReference type="InterPro" id="IPR000160">
    <property type="entry name" value="GGDEF_dom"/>
</dbReference>
<dbReference type="InterPro" id="IPR043128">
    <property type="entry name" value="Rev_trsase/Diguanyl_cyclase"/>
</dbReference>
<sequence>MGRVGGVTTWAAMTGSEEGSVFELAPISMWIEDFSGIRALFDRWRAEGVQDLRSFLQADLSRVAASSRSIKVLRVNAKTLELFEATDMAHLIGNLDRVFQGEMLLTHINELEQLWNGGTSFASEAVNYTLGGRRLDIQLRGAVLPGHEDTLGRVLLTVEDVTAREEARRSELASRQHAEGIFEHSPVSLWVEDFSKIRHLVEDLRNRGIQDMRVFTDVHPEFVRQCMTEIRVVDVNHATLEMFGATDKAQLLSRLHTVFRGDMEPHFREQLIDLWQGKLFQSREVVNYALDGSERVVIMQFSVLPGHEADWSRVLVALTDISARKKAEAYLVYLGKHDVLTGLHNRAHYIDTLNRLERQGVRPMSVVMIDINGLKEVNDRLGHDVGDSLLRRLGEVLKEAAGQSHHAARIGGDEFAVLMPRADEQEVAAMVESVQRLLAVNNQFYSAIQLSLSIGCASASEGETLEALVRRADQSMYQQKREFYAARRQR</sequence>
<dbReference type="InterPro" id="IPR029787">
    <property type="entry name" value="Nucleotide_cyclase"/>
</dbReference>
<name>A0A159Z7F7_9RHOB</name>
<dbReference type="InterPro" id="IPR035965">
    <property type="entry name" value="PAS-like_dom_sf"/>
</dbReference>
<accession>A0A159Z7F7</accession>
<dbReference type="Gene3D" id="3.30.450.20">
    <property type="entry name" value="PAS domain"/>
    <property type="match status" value="2"/>
</dbReference>
<reference evidence="2 3" key="1">
    <citation type="submission" date="2015-09" db="EMBL/GenBank/DDBJ databases">
        <title>Complete genome sequence of Defluviimonas alba cai42t isolated from an oilfield in Xinjiang.</title>
        <authorList>
            <person name="Geng S."/>
            <person name="Pan X."/>
            <person name="Wu X."/>
        </authorList>
    </citation>
    <scope>NUCLEOTIDE SEQUENCE [LARGE SCALE GENOMIC DNA]</scope>
    <source>
        <strain evidence="3">cai42</strain>
    </source>
</reference>
<keyword evidence="3" id="KW-1185">Reference proteome</keyword>
<dbReference type="PANTHER" id="PTHR44757">
    <property type="entry name" value="DIGUANYLATE CYCLASE DGCP"/>
    <property type="match status" value="1"/>
</dbReference>
<dbReference type="Proteomes" id="UP000076128">
    <property type="component" value="Chromosome"/>
</dbReference>
<gene>
    <name evidence="2" type="ORF">AKL17_4141</name>
</gene>
<feature type="domain" description="GGDEF" evidence="1">
    <location>
        <begin position="362"/>
        <end position="490"/>
    </location>
</feature>
<dbReference type="PROSITE" id="PS50887">
    <property type="entry name" value="GGDEF"/>
    <property type="match status" value="1"/>
</dbReference>
<dbReference type="AlphaFoldDB" id="A0A159Z7F7"/>
<dbReference type="NCBIfam" id="TIGR00254">
    <property type="entry name" value="GGDEF"/>
    <property type="match status" value="1"/>
</dbReference>
<evidence type="ECO:0000313" key="3">
    <source>
        <dbReference type="Proteomes" id="UP000076128"/>
    </source>
</evidence>
<protein>
    <recommendedName>
        <fullName evidence="1">GGDEF domain-containing protein</fullName>
    </recommendedName>
</protein>
<evidence type="ECO:0000259" key="1">
    <source>
        <dbReference type="PROSITE" id="PS50887"/>
    </source>
</evidence>
<dbReference type="Pfam" id="PF13426">
    <property type="entry name" value="PAS_9"/>
    <property type="match status" value="2"/>
</dbReference>
<dbReference type="PANTHER" id="PTHR44757:SF2">
    <property type="entry name" value="BIOFILM ARCHITECTURE MAINTENANCE PROTEIN MBAA"/>
    <property type="match status" value="1"/>
</dbReference>
<dbReference type="STRING" id="1335048.AKL17_4141"/>
<proteinExistence type="predicted"/>
<dbReference type="SUPFAM" id="SSF55785">
    <property type="entry name" value="PYP-like sensor domain (PAS domain)"/>
    <property type="match status" value="2"/>
</dbReference>
<dbReference type="Pfam" id="PF00990">
    <property type="entry name" value="GGDEF"/>
    <property type="match status" value="1"/>
</dbReference>
<dbReference type="PATRIC" id="fig|1335048.3.peg.4310"/>
<dbReference type="Gene3D" id="3.30.70.270">
    <property type="match status" value="1"/>
</dbReference>
<dbReference type="KEGG" id="daa:AKL17_4141"/>
<dbReference type="SUPFAM" id="SSF55073">
    <property type="entry name" value="Nucleotide cyclase"/>
    <property type="match status" value="1"/>
</dbReference>